<reference evidence="6 7" key="1">
    <citation type="submission" date="2023-03" db="EMBL/GenBank/DDBJ databases">
        <title>Genome insight into feeding habits of ladybird beetles.</title>
        <authorList>
            <person name="Li H.-S."/>
            <person name="Huang Y.-H."/>
            <person name="Pang H."/>
        </authorList>
    </citation>
    <scope>NUCLEOTIDE SEQUENCE [LARGE SCALE GENOMIC DNA]</scope>
    <source>
        <strain evidence="6">SYSU_2023b</strain>
        <tissue evidence="6">Whole body</tissue>
    </source>
</reference>
<evidence type="ECO:0008006" key="8">
    <source>
        <dbReference type="Google" id="ProtNLM"/>
    </source>
</evidence>
<evidence type="ECO:0000256" key="5">
    <source>
        <dbReference type="SAM" id="Phobius"/>
    </source>
</evidence>
<keyword evidence="7" id="KW-1185">Reference proteome</keyword>
<accession>A0AAW1TW99</accession>
<organism evidence="6 7">
    <name type="scientific">Henosepilachna vigintioctopunctata</name>
    <dbReference type="NCBI Taxonomy" id="420089"/>
    <lineage>
        <taxon>Eukaryota</taxon>
        <taxon>Metazoa</taxon>
        <taxon>Ecdysozoa</taxon>
        <taxon>Arthropoda</taxon>
        <taxon>Hexapoda</taxon>
        <taxon>Insecta</taxon>
        <taxon>Pterygota</taxon>
        <taxon>Neoptera</taxon>
        <taxon>Endopterygota</taxon>
        <taxon>Coleoptera</taxon>
        <taxon>Polyphaga</taxon>
        <taxon>Cucujiformia</taxon>
        <taxon>Coccinelloidea</taxon>
        <taxon>Coccinellidae</taxon>
        <taxon>Epilachninae</taxon>
        <taxon>Epilachnini</taxon>
        <taxon>Henosepilachna</taxon>
    </lineage>
</organism>
<comment type="subcellular location">
    <subcellularLocation>
        <location evidence="1">Membrane</location>
        <topology evidence="1">Multi-pass membrane protein</topology>
    </subcellularLocation>
</comment>
<feature type="transmembrane region" description="Helical" evidence="5">
    <location>
        <begin position="167"/>
        <end position="188"/>
    </location>
</feature>
<dbReference type="AlphaFoldDB" id="A0AAW1TW99"/>
<keyword evidence="4 5" id="KW-0472">Membrane</keyword>
<feature type="transmembrane region" description="Helical" evidence="5">
    <location>
        <begin position="200"/>
        <end position="223"/>
    </location>
</feature>
<dbReference type="Pfam" id="PF03619">
    <property type="entry name" value="Solute_trans_a"/>
    <property type="match status" value="1"/>
</dbReference>
<evidence type="ECO:0000313" key="6">
    <source>
        <dbReference type="EMBL" id="KAK9875846.1"/>
    </source>
</evidence>
<comment type="caution">
    <text evidence="6">The sequence shown here is derived from an EMBL/GenBank/DDBJ whole genome shotgun (WGS) entry which is preliminary data.</text>
</comment>
<evidence type="ECO:0000256" key="3">
    <source>
        <dbReference type="ARBA" id="ARBA00022989"/>
    </source>
</evidence>
<dbReference type="Proteomes" id="UP001431783">
    <property type="component" value="Unassembled WGS sequence"/>
</dbReference>
<dbReference type="SMART" id="SM01417">
    <property type="entry name" value="Solute_trans_a"/>
    <property type="match status" value="1"/>
</dbReference>
<gene>
    <name evidence="6" type="ORF">WA026_009633</name>
</gene>
<evidence type="ECO:0000256" key="4">
    <source>
        <dbReference type="ARBA" id="ARBA00023136"/>
    </source>
</evidence>
<sequence length="232" mass="25939">MDMDTVIVTQNVSNCASDNIPSIQSYMSATNVYGITLVSIGSIAVITVVVAYLDTLNYIMKNSSSRVKAYSAFVTSVYPVIAVATFFAILVPRAHLLAEALTQGMFMVGMYQLWCLFVGYCGGEAEIVKKVKPGLLSLKVAPCCCWPCCIYLPTLNVNKNTLYYLRLLVLQLPIVQGFVYLILLVMWAERESLYQVNYMYLQPIIIVSILLGIWGMLMTINFLKIVLDQEFC</sequence>
<dbReference type="GO" id="GO:0016020">
    <property type="term" value="C:membrane"/>
    <property type="evidence" value="ECO:0007669"/>
    <property type="project" value="UniProtKB-SubCell"/>
</dbReference>
<feature type="transmembrane region" description="Helical" evidence="5">
    <location>
        <begin position="32"/>
        <end position="53"/>
    </location>
</feature>
<feature type="transmembrane region" description="Helical" evidence="5">
    <location>
        <begin position="73"/>
        <end position="92"/>
    </location>
</feature>
<protein>
    <recommendedName>
        <fullName evidence="8">Organic solute transporter alpha-like protein</fullName>
    </recommendedName>
</protein>
<dbReference type="PANTHER" id="PTHR23423">
    <property type="entry name" value="ORGANIC SOLUTE TRANSPORTER-RELATED"/>
    <property type="match status" value="1"/>
</dbReference>
<feature type="transmembrane region" description="Helical" evidence="5">
    <location>
        <begin position="104"/>
        <end position="123"/>
    </location>
</feature>
<evidence type="ECO:0000256" key="1">
    <source>
        <dbReference type="ARBA" id="ARBA00004141"/>
    </source>
</evidence>
<keyword evidence="3 5" id="KW-1133">Transmembrane helix</keyword>
<evidence type="ECO:0000256" key="2">
    <source>
        <dbReference type="ARBA" id="ARBA00022692"/>
    </source>
</evidence>
<dbReference type="InterPro" id="IPR005178">
    <property type="entry name" value="Ostalpha/TMEM184C"/>
</dbReference>
<dbReference type="EMBL" id="JARQZJ010000034">
    <property type="protein sequence ID" value="KAK9875846.1"/>
    <property type="molecule type" value="Genomic_DNA"/>
</dbReference>
<keyword evidence="2 5" id="KW-0812">Transmembrane</keyword>
<evidence type="ECO:0000313" key="7">
    <source>
        <dbReference type="Proteomes" id="UP001431783"/>
    </source>
</evidence>
<proteinExistence type="predicted"/>
<name>A0AAW1TW99_9CUCU</name>